<dbReference type="Proteomes" id="UP000252519">
    <property type="component" value="Unassembled WGS sequence"/>
</dbReference>
<keyword evidence="2" id="KW-1185">Reference proteome</keyword>
<evidence type="ECO:0000313" key="2">
    <source>
        <dbReference type="Proteomes" id="UP000252519"/>
    </source>
</evidence>
<organism evidence="1 2">
    <name type="scientific">Ancylostoma caninum</name>
    <name type="common">Dog hookworm</name>
    <dbReference type="NCBI Taxonomy" id="29170"/>
    <lineage>
        <taxon>Eukaryota</taxon>
        <taxon>Metazoa</taxon>
        <taxon>Ecdysozoa</taxon>
        <taxon>Nematoda</taxon>
        <taxon>Chromadorea</taxon>
        <taxon>Rhabditida</taxon>
        <taxon>Rhabditina</taxon>
        <taxon>Rhabditomorpha</taxon>
        <taxon>Strongyloidea</taxon>
        <taxon>Ancylostomatidae</taxon>
        <taxon>Ancylostomatinae</taxon>
        <taxon>Ancylostoma</taxon>
    </lineage>
</organism>
<dbReference type="EMBL" id="JOJR01000162">
    <property type="protein sequence ID" value="RCN43289.1"/>
    <property type="molecule type" value="Genomic_DNA"/>
</dbReference>
<evidence type="ECO:0000313" key="1">
    <source>
        <dbReference type="EMBL" id="RCN43289.1"/>
    </source>
</evidence>
<proteinExistence type="predicted"/>
<sequence length="143" mass="16260">MELYMVNEQAEVYEGPSNRESELYHAMTSHHYSRGCVSRRSSIKRALKTHNRDEAGATMITSRDTLSVLLDGSMFVHRLEPTLYSNSNKVQMVAKSGLIRCQLNTLMDGDYTTLSRLIKVLRDIESEAESALIRLLQVPSHEK</sequence>
<comment type="caution">
    <text evidence="1">The sequence shown here is derived from an EMBL/GenBank/DDBJ whole genome shotgun (WGS) entry which is preliminary data.</text>
</comment>
<accession>A0A368GJ55</accession>
<name>A0A368GJ55_ANCCA</name>
<reference evidence="1 2" key="1">
    <citation type="submission" date="2014-10" db="EMBL/GenBank/DDBJ databases">
        <title>Draft genome of the hookworm Ancylostoma caninum.</title>
        <authorList>
            <person name="Mitreva M."/>
        </authorList>
    </citation>
    <scope>NUCLEOTIDE SEQUENCE [LARGE SCALE GENOMIC DNA]</scope>
    <source>
        <strain evidence="1 2">Baltimore</strain>
    </source>
</reference>
<protein>
    <submittedName>
        <fullName evidence="1">Uncharacterized protein</fullName>
    </submittedName>
</protein>
<dbReference type="AlphaFoldDB" id="A0A368GJ55"/>
<dbReference type="STRING" id="29170.A0A368GJ55"/>
<dbReference type="OrthoDB" id="5869304at2759"/>
<gene>
    <name evidence="1" type="ORF">ANCCAN_10703</name>
</gene>